<dbReference type="GO" id="GO:0003950">
    <property type="term" value="F:NAD+ poly-ADP-ribosyltransferase activity"/>
    <property type="evidence" value="ECO:0007669"/>
    <property type="project" value="TreeGrafter"/>
</dbReference>
<dbReference type="GO" id="GO:0090729">
    <property type="term" value="F:toxin activity"/>
    <property type="evidence" value="ECO:0007669"/>
    <property type="project" value="UniProtKB-KW"/>
</dbReference>
<organism evidence="12 13">
    <name type="scientific">Adineta steineri</name>
    <dbReference type="NCBI Taxonomy" id="433720"/>
    <lineage>
        <taxon>Eukaryota</taxon>
        <taxon>Metazoa</taxon>
        <taxon>Spiralia</taxon>
        <taxon>Gnathifera</taxon>
        <taxon>Rotifera</taxon>
        <taxon>Eurotatoria</taxon>
        <taxon>Bdelloidea</taxon>
        <taxon>Adinetida</taxon>
        <taxon>Adinetidae</taxon>
        <taxon>Adineta</taxon>
    </lineage>
</organism>
<evidence type="ECO:0000256" key="1">
    <source>
        <dbReference type="ARBA" id="ARBA00004613"/>
    </source>
</evidence>
<keyword evidence="4" id="KW-0800">Toxin</keyword>
<name>A0A813VFN5_9BILA</name>
<accession>A0A813VFN5</accession>
<evidence type="ECO:0000256" key="4">
    <source>
        <dbReference type="ARBA" id="ARBA00022656"/>
    </source>
</evidence>
<evidence type="ECO:0000256" key="5">
    <source>
        <dbReference type="ARBA" id="ARBA00022676"/>
    </source>
</evidence>
<feature type="domain" description="WWE" evidence="11">
    <location>
        <begin position="6"/>
        <end position="86"/>
    </location>
</feature>
<evidence type="ECO:0000256" key="10">
    <source>
        <dbReference type="RuleBase" id="RU361228"/>
    </source>
</evidence>
<dbReference type="AlphaFoldDB" id="A0A813VFN5"/>
<sequence length="366" mass="42440">MVPKFSIIAPILHRSRNYQWCWKPTIDPSINETEWINYNDIENEIIEDAYQQKQVNVEIDGDFMINFKSFLQYKNNNEHTVRLIKRIQLDSNRINEQLRKNRFAMPISIDSSFMGLEQADDTKSNRLFRLLLSMGDLPRAYLFLYPPNSNKTIAAVVEDAAEGIIKEGTFVGKAIEACWLAKMLLDVKDSGKNCMLCSETTNIPAEIGQTSNTLYTMESYLFEELNKFMRNFSGMSMQQVFSYGPFCYLLQSYLHEISSISQTTVYRGIELSDEQRQDFMKEKVIFSSFTSTSKNRKRAELSGNTLLIIKFNADPFGVSEMAYCGSDIELLSFFPEEEEFLIRPPAVFRFVKHDIENNKHIIYLEV</sequence>
<dbReference type="GO" id="GO:0106274">
    <property type="term" value="F:NAD+-protein-arginine ADP-ribosyltransferase activity"/>
    <property type="evidence" value="ECO:0007669"/>
    <property type="project" value="UniProtKB-EC"/>
</dbReference>
<dbReference type="Gene3D" id="3.30.720.50">
    <property type="match status" value="1"/>
</dbReference>
<evidence type="ECO:0000313" key="13">
    <source>
        <dbReference type="Proteomes" id="UP000663891"/>
    </source>
</evidence>
<dbReference type="GO" id="GO:0005576">
    <property type="term" value="C:extracellular region"/>
    <property type="evidence" value="ECO:0007669"/>
    <property type="project" value="UniProtKB-SubCell"/>
</dbReference>
<comment type="subcellular location">
    <subcellularLocation>
        <location evidence="1">Secreted</location>
    </subcellularLocation>
</comment>
<protein>
    <recommendedName>
        <fullName evidence="10">NAD(P)(+)--arginine ADP-ribosyltransferase</fullName>
        <ecNumber evidence="10">2.4.2.31</ecNumber>
    </recommendedName>
    <alternativeName>
        <fullName evidence="10">Mono(ADP-ribosyl)transferase</fullName>
    </alternativeName>
</protein>
<proteinExistence type="inferred from homology"/>
<dbReference type="InterPro" id="IPR050999">
    <property type="entry name" value="ADP-ribosyltransferase_ARG"/>
</dbReference>
<dbReference type="EC" id="2.4.2.31" evidence="10"/>
<keyword evidence="6 10" id="KW-0808">Transferase</keyword>
<dbReference type="EMBL" id="CAJNON010000038">
    <property type="protein sequence ID" value="CAF0842686.1"/>
    <property type="molecule type" value="Genomic_DNA"/>
</dbReference>
<dbReference type="SUPFAM" id="SSF117839">
    <property type="entry name" value="WWE domain"/>
    <property type="match status" value="1"/>
</dbReference>
<keyword evidence="10" id="KW-0521">NADP</keyword>
<keyword evidence="7" id="KW-0548">Nucleotidyltransferase</keyword>
<evidence type="ECO:0000259" key="11">
    <source>
        <dbReference type="PROSITE" id="PS50918"/>
    </source>
</evidence>
<dbReference type="PANTHER" id="PTHR10339">
    <property type="entry name" value="ADP-RIBOSYLTRANSFERASE"/>
    <property type="match status" value="1"/>
</dbReference>
<evidence type="ECO:0000256" key="3">
    <source>
        <dbReference type="ARBA" id="ARBA00022525"/>
    </source>
</evidence>
<comment type="catalytic activity">
    <reaction evidence="9 10">
        <text>L-arginyl-[protein] + NAD(+) = N(omega)-(ADP-D-ribosyl)-L-arginyl-[protein] + nicotinamide + H(+)</text>
        <dbReference type="Rhea" id="RHEA:19149"/>
        <dbReference type="Rhea" id="RHEA-COMP:10532"/>
        <dbReference type="Rhea" id="RHEA-COMP:15087"/>
        <dbReference type="ChEBI" id="CHEBI:15378"/>
        <dbReference type="ChEBI" id="CHEBI:17154"/>
        <dbReference type="ChEBI" id="CHEBI:29965"/>
        <dbReference type="ChEBI" id="CHEBI:57540"/>
        <dbReference type="ChEBI" id="CHEBI:142554"/>
        <dbReference type="EC" id="2.4.2.31"/>
    </reaction>
</comment>
<comment type="caution">
    <text evidence="12">The sequence shown here is derived from an EMBL/GenBank/DDBJ whole genome shotgun (WGS) entry which is preliminary data.</text>
</comment>
<comment type="similarity">
    <text evidence="2 10">Belongs to the Arg-specific ADP-ribosyltransferase family.</text>
</comment>
<keyword evidence="10" id="KW-0520">NAD</keyword>
<dbReference type="InterPro" id="IPR000768">
    <property type="entry name" value="ART"/>
</dbReference>
<dbReference type="Gene3D" id="3.90.176.10">
    <property type="entry name" value="Toxin ADP-ribosyltransferase, Chain A, domain 1"/>
    <property type="match status" value="1"/>
</dbReference>
<evidence type="ECO:0000256" key="9">
    <source>
        <dbReference type="ARBA" id="ARBA00047597"/>
    </source>
</evidence>
<dbReference type="Pfam" id="PF01129">
    <property type="entry name" value="ART"/>
    <property type="match status" value="1"/>
</dbReference>
<evidence type="ECO:0000256" key="8">
    <source>
        <dbReference type="ARBA" id="ARBA00023026"/>
    </source>
</evidence>
<dbReference type="GO" id="GO:0016779">
    <property type="term" value="F:nucleotidyltransferase activity"/>
    <property type="evidence" value="ECO:0007669"/>
    <property type="project" value="UniProtKB-KW"/>
</dbReference>
<dbReference type="PANTHER" id="PTHR10339:SF25">
    <property type="entry name" value="SECRETED EXOENZYME S"/>
    <property type="match status" value="1"/>
</dbReference>
<reference evidence="12" key="1">
    <citation type="submission" date="2021-02" db="EMBL/GenBank/DDBJ databases">
        <authorList>
            <person name="Nowell W R."/>
        </authorList>
    </citation>
    <scope>NUCLEOTIDE SEQUENCE</scope>
</reference>
<dbReference type="InterPro" id="IPR004170">
    <property type="entry name" value="WWE_dom"/>
</dbReference>
<dbReference type="PROSITE" id="PS51996">
    <property type="entry name" value="TR_MART"/>
    <property type="match status" value="1"/>
</dbReference>
<dbReference type="PROSITE" id="PS50918">
    <property type="entry name" value="WWE"/>
    <property type="match status" value="1"/>
</dbReference>
<dbReference type="Pfam" id="PF02825">
    <property type="entry name" value="WWE"/>
    <property type="match status" value="1"/>
</dbReference>
<evidence type="ECO:0000256" key="7">
    <source>
        <dbReference type="ARBA" id="ARBA00022695"/>
    </source>
</evidence>
<dbReference type="Proteomes" id="UP000663891">
    <property type="component" value="Unassembled WGS sequence"/>
</dbReference>
<keyword evidence="8" id="KW-0843">Virulence</keyword>
<evidence type="ECO:0000256" key="2">
    <source>
        <dbReference type="ARBA" id="ARBA00009558"/>
    </source>
</evidence>
<evidence type="ECO:0000313" key="12">
    <source>
        <dbReference type="EMBL" id="CAF0842686.1"/>
    </source>
</evidence>
<keyword evidence="3" id="KW-0964">Secreted</keyword>
<gene>
    <name evidence="12" type="ORF">VCS650_LOCUS6223</name>
</gene>
<evidence type="ECO:0000256" key="6">
    <source>
        <dbReference type="ARBA" id="ARBA00022679"/>
    </source>
</evidence>
<dbReference type="InterPro" id="IPR037197">
    <property type="entry name" value="WWE_dom_sf"/>
</dbReference>
<keyword evidence="5 10" id="KW-0328">Glycosyltransferase</keyword>
<dbReference type="SUPFAM" id="SSF56399">
    <property type="entry name" value="ADP-ribosylation"/>
    <property type="match status" value="1"/>
</dbReference>